<evidence type="ECO:0000313" key="1">
    <source>
        <dbReference type="EMBL" id="GBM28543.1"/>
    </source>
</evidence>
<name>A0A4Y2EHB7_ARAVE</name>
<dbReference type="EMBL" id="BGPR01000613">
    <property type="protein sequence ID" value="GBM28543.1"/>
    <property type="molecule type" value="Genomic_DNA"/>
</dbReference>
<comment type="caution">
    <text evidence="1">The sequence shown here is derived from an EMBL/GenBank/DDBJ whole genome shotgun (WGS) entry which is preliminary data.</text>
</comment>
<evidence type="ECO:0000313" key="2">
    <source>
        <dbReference type="Proteomes" id="UP000499080"/>
    </source>
</evidence>
<proteinExistence type="predicted"/>
<reference evidence="1 2" key="1">
    <citation type="journal article" date="2019" name="Sci. Rep.">
        <title>Orb-weaving spider Araneus ventricosus genome elucidates the spidroin gene catalogue.</title>
        <authorList>
            <person name="Kono N."/>
            <person name="Nakamura H."/>
            <person name="Ohtoshi R."/>
            <person name="Moran D.A.P."/>
            <person name="Shinohara A."/>
            <person name="Yoshida Y."/>
            <person name="Fujiwara M."/>
            <person name="Mori M."/>
            <person name="Tomita M."/>
            <person name="Arakawa K."/>
        </authorList>
    </citation>
    <scope>NUCLEOTIDE SEQUENCE [LARGE SCALE GENOMIC DNA]</scope>
</reference>
<keyword evidence="2" id="KW-1185">Reference proteome</keyword>
<gene>
    <name evidence="1" type="ORF">AVEN_70138_1</name>
</gene>
<accession>A0A4Y2EHB7</accession>
<protein>
    <submittedName>
        <fullName evidence="1">Uncharacterized protein</fullName>
    </submittedName>
</protein>
<dbReference type="Proteomes" id="UP000499080">
    <property type="component" value="Unassembled WGS sequence"/>
</dbReference>
<organism evidence="1 2">
    <name type="scientific">Araneus ventricosus</name>
    <name type="common">Orbweaver spider</name>
    <name type="synonym">Epeira ventricosa</name>
    <dbReference type="NCBI Taxonomy" id="182803"/>
    <lineage>
        <taxon>Eukaryota</taxon>
        <taxon>Metazoa</taxon>
        <taxon>Ecdysozoa</taxon>
        <taxon>Arthropoda</taxon>
        <taxon>Chelicerata</taxon>
        <taxon>Arachnida</taxon>
        <taxon>Araneae</taxon>
        <taxon>Araneomorphae</taxon>
        <taxon>Entelegynae</taxon>
        <taxon>Araneoidea</taxon>
        <taxon>Araneidae</taxon>
        <taxon>Araneus</taxon>
    </lineage>
</organism>
<sequence length="197" mass="21769">MPNPFSWVKRPPTDIVLKFGEEVPDQMLSSSFDQGSKLLVPSQNSPRFASKQDLNIIKELPAETSAVPVVDVISDGEGDVSTPQLPRRPLLNGQRKQKHVELLATSTNLKSIVGGLLTTSTEDEFDAFGRVIALGLKKSIRKMGLLTDFQFFLTKILLSNASYCSTADLNINKSNCGYVCRYVPYLLLKHCTSFSQT</sequence>
<dbReference type="AlphaFoldDB" id="A0A4Y2EHB7"/>